<dbReference type="PANTHER" id="PTHR34196">
    <property type="entry name" value="OS02G0697700 PROTEIN"/>
    <property type="match status" value="1"/>
</dbReference>
<organism evidence="1 2">
    <name type="scientific">Linum trigynum</name>
    <dbReference type="NCBI Taxonomy" id="586398"/>
    <lineage>
        <taxon>Eukaryota</taxon>
        <taxon>Viridiplantae</taxon>
        <taxon>Streptophyta</taxon>
        <taxon>Embryophyta</taxon>
        <taxon>Tracheophyta</taxon>
        <taxon>Spermatophyta</taxon>
        <taxon>Magnoliopsida</taxon>
        <taxon>eudicotyledons</taxon>
        <taxon>Gunneridae</taxon>
        <taxon>Pentapetalae</taxon>
        <taxon>rosids</taxon>
        <taxon>fabids</taxon>
        <taxon>Malpighiales</taxon>
        <taxon>Linaceae</taxon>
        <taxon>Linum</taxon>
    </lineage>
</organism>
<dbReference type="PANTHER" id="PTHR34196:SF4">
    <property type="entry name" value="OS06G0208200 PROTEIN"/>
    <property type="match status" value="1"/>
</dbReference>
<evidence type="ECO:0000313" key="2">
    <source>
        <dbReference type="Proteomes" id="UP001497516"/>
    </source>
</evidence>
<dbReference type="Proteomes" id="UP001497516">
    <property type="component" value="Chromosome 8"/>
</dbReference>
<protein>
    <submittedName>
        <fullName evidence="1">Uncharacterized protein</fullName>
    </submittedName>
</protein>
<dbReference type="AlphaFoldDB" id="A0AAV2GE45"/>
<accession>A0AAV2GE45</accession>
<reference evidence="1 2" key="1">
    <citation type="submission" date="2024-04" db="EMBL/GenBank/DDBJ databases">
        <authorList>
            <person name="Fracassetti M."/>
        </authorList>
    </citation>
    <scope>NUCLEOTIDE SEQUENCE [LARGE SCALE GENOMIC DNA]</scope>
</reference>
<dbReference type="EMBL" id="OZ034821">
    <property type="protein sequence ID" value="CAL1408492.1"/>
    <property type="molecule type" value="Genomic_DNA"/>
</dbReference>
<evidence type="ECO:0000313" key="1">
    <source>
        <dbReference type="EMBL" id="CAL1408492.1"/>
    </source>
</evidence>
<keyword evidence="2" id="KW-1185">Reference proteome</keyword>
<proteinExistence type="predicted"/>
<gene>
    <name evidence="1" type="ORF">LTRI10_LOCUS48078</name>
</gene>
<name>A0AAV2GE45_9ROSI</name>
<sequence>MPLPISLSPYCFAAFLSHNLFHLLEPSPSFSQDYWEFSSVAVVITNSLSAITTLGRKQVEEEGKMRCQLVKEVKDSNGDLEEEEEEEEEVWPVEHPVEPMDEDRPVICPIPTSFLLPQEGRSRDQKKKVESWRKRAENPVLAIATTPIMINNNNNNMDRLEAAEGDQSIGVIRKRYHTHINQKVYRDDYLRNHHPIREDGLRRMTTLPPPSNNNVADTIFHMLQRAP</sequence>